<comment type="function">
    <text evidence="5">Zinc chaperone that directly transfers zinc cofactor to target proteins, thereby activating them. Zinc is transferred from the CXCC motif in the GTPase domain to the zinc binding site in target proteins in a process requiring GTP hydrolysis.</text>
</comment>
<name>A0A7W6SAZ3_9HYPH</name>
<protein>
    <submittedName>
        <fullName evidence="8">G3E family GTPase</fullName>
    </submittedName>
</protein>
<dbReference type="AlphaFoldDB" id="A0A7W6SAZ3"/>
<dbReference type="PANTHER" id="PTHR43603">
    <property type="entry name" value="COBW DOMAIN-CONTAINING PROTEIN DDB_G0274527"/>
    <property type="match status" value="1"/>
</dbReference>
<dbReference type="NCBIfam" id="NF038288">
    <property type="entry name" value="chaper_GTP_ZigA"/>
    <property type="match status" value="1"/>
</dbReference>
<dbReference type="Proteomes" id="UP000524535">
    <property type="component" value="Unassembled WGS sequence"/>
</dbReference>
<dbReference type="SMART" id="SM00833">
    <property type="entry name" value="CobW_C"/>
    <property type="match status" value="1"/>
</dbReference>
<dbReference type="Proteomes" id="UP000520770">
    <property type="component" value="Unassembled WGS sequence"/>
</dbReference>
<dbReference type="EMBL" id="JACIHM010000006">
    <property type="protein sequence ID" value="MBB4448130.1"/>
    <property type="molecule type" value="Genomic_DNA"/>
</dbReference>
<evidence type="ECO:0000313" key="13">
    <source>
        <dbReference type="Proteomes" id="UP000576087"/>
    </source>
</evidence>
<dbReference type="EMBL" id="JACIGW010000005">
    <property type="protein sequence ID" value="MBB4350471.1"/>
    <property type="molecule type" value="Genomic_DNA"/>
</dbReference>
<dbReference type="InterPro" id="IPR027417">
    <property type="entry name" value="P-loop_NTPase"/>
</dbReference>
<dbReference type="GO" id="GO:0016787">
    <property type="term" value="F:hydrolase activity"/>
    <property type="evidence" value="ECO:0007669"/>
    <property type="project" value="UniProtKB-KW"/>
</dbReference>
<feature type="domain" description="CobW C-terminal" evidence="7">
    <location>
        <begin position="259"/>
        <end position="375"/>
    </location>
</feature>
<dbReference type="GO" id="GO:0000166">
    <property type="term" value="F:nucleotide binding"/>
    <property type="evidence" value="ECO:0007669"/>
    <property type="project" value="UniProtKB-KW"/>
</dbReference>
<evidence type="ECO:0000256" key="6">
    <source>
        <dbReference type="ARBA" id="ARBA00049117"/>
    </source>
</evidence>
<evidence type="ECO:0000259" key="7">
    <source>
        <dbReference type="SMART" id="SM00833"/>
    </source>
</evidence>
<evidence type="ECO:0000313" key="10">
    <source>
        <dbReference type="EMBL" id="MBB4448130.1"/>
    </source>
</evidence>
<dbReference type="InterPro" id="IPR003495">
    <property type="entry name" value="CobW/HypB/UreG_nucleotide-bd"/>
</dbReference>
<proteinExistence type="inferred from homology"/>
<keyword evidence="12" id="KW-1185">Reference proteome</keyword>
<sequence>MKNRLPVTVLSGFLGSGKTTMLNHILANRQGMRVALIVNDMSEVNIDAALVRDGGANLSRTEERLVEMTNGCICCTLRDDLLKEVRALAEQGRFDYLLIESTGIAEPLPVAATFDFRDENGQSLSDISKLDTMVTVVDAANLLKDYGSGDFLADRGETAGEGDNRTIVDLLVEQIEFADVVVLNKIGTATPDERDAARKIIVALNPDARLIETDFGKVDLRDVLGTGRFDIDKAEQHPLWFKELHGFKDHVPETEEYGIRSFVYRARRPFDPARFQRFIDRSWPGVVRAKGFFWLATRPHFVGEISQAGALVRTGRTGLWWSAVPKERWPQTPEFARMMKPYLDPVWGDRRQEVVFIGADPMNEQKIRTELDSCLIEAPAFTPELWTHLADPFASWERKAS</sequence>
<evidence type="ECO:0000256" key="4">
    <source>
        <dbReference type="ARBA" id="ARBA00034320"/>
    </source>
</evidence>
<dbReference type="Pfam" id="PF07683">
    <property type="entry name" value="CobW_C"/>
    <property type="match status" value="1"/>
</dbReference>
<dbReference type="Pfam" id="PF02492">
    <property type="entry name" value="cobW"/>
    <property type="match status" value="1"/>
</dbReference>
<evidence type="ECO:0000256" key="5">
    <source>
        <dbReference type="ARBA" id="ARBA00045658"/>
    </source>
</evidence>
<evidence type="ECO:0000313" key="11">
    <source>
        <dbReference type="Proteomes" id="UP000520770"/>
    </source>
</evidence>
<dbReference type="InterPro" id="IPR047920">
    <property type="entry name" value="ZigA-like"/>
</dbReference>
<keyword evidence="2" id="KW-0378">Hydrolase</keyword>
<comment type="catalytic activity">
    <reaction evidence="6">
        <text>GTP + H2O = GDP + phosphate + H(+)</text>
        <dbReference type="Rhea" id="RHEA:19669"/>
        <dbReference type="ChEBI" id="CHEBI:15377"/>
        <dbReference type="ChEBI" id="CHEBI:15378"/>
        <dbReference type="ChEBI" id="CHEBI:37565"/>
        <dbReference type="ChEBI" id="CHEBI:43474"/>
        <dbReference type="ChEBI" id="CHEBI:58189"/>
    </reaction>
    <physiologicalReaction direction="left-to-right" evidence="6">
        <dbReference type="Rhea" id="RHEA:19670"/>
    </physiologicalReaction>
</comment>
<evidence type="ECO:0000313" key="12">
    <source>
        <dbReference type="Proteomes" id="UP000524535"/>
    </source>
</evidence>
<dbReference type="EMBL" id="JACIGY010000006">
    <property type="protein sequence ID" value="MBB4413497.1"/>
    <property type="molecule type" value="Genomic_DNA"/>
</dbReference>
<comment type="caution">
    <text evidence="8">The sequence shown here is derived from an EMBL/GenBank/DDBJ whole genome shotgun (WGS) entry which is preliminary data.</text>
</comment>
<dbReference type="SUPFAM" id="SSF52540">
    <property type="entry name" value="P-loop containing nucleoside triphosphate hydrolases"/>
    <property type="match status" value="1"/>
</dbReference>
<evidence type="ECO:0000256" key="2">
    <source>
        <dbReference type="ARBA" id="ARBA00022801"/>
    </source>
</evidence>
<dbReference type="InterPro" id="IPR036627">
    <property type="entry name" value="CobW-likC_sf"/>
</dbReference>
<evidence type="ECO:0000256" key="3">
    <source>
        <dbReference type="ARBA" id="ARBA00023186"/>
    </source>
</evidence>
<dbReference type="InterPro" id="IPR011629">
    <property type="entry name" value="CobW-like_C"/>
</dbReference>
<evidence type="ECO:0000313" key="9">
    <source>
        <dbReference type="EMBL" id="MBB4413497.1"/>
    </source>
</evidence>
<dbReference type="CDD" id="cd03112">
    <property type="entry name" value="CobW-like"/>
    <property type="match status" value="1"/>
</dbReference>
<keyword evidence="3" id="KW-0143">Chaperone</keyword>
<accession>A0A7W6SAZ3</accession>
<gene>
    <name evidence="9" type="ORF">GGE31_004025</name>
    <name evidence="8" type="ORF">GGE33_004236</name>
    <name evidence="10" type="ORF">GGE35_003967</name>
</gene>
<keyword evidence="1" id="KW-0547">Nucleotide-binding</keyword>
<dbReference type="Gene3D" id="3.30.1220.10">
    <property type="entry name" value="CobW-like, C-terminal domain"/>
    <property type="match status" value="1"/>
</dbReference>
<dbReference type="Proteomes" id="UP000576087">
    <property type="component" value="Unassembled WGS sequence"/>
</dbReference>
<evidence type="ECO:0000256" key="1">
    <source>
        <dbReference type="ARBA" id="ARBA00022741"/>
    </source>
</evidence>
<organism evidence="8 11">
    <name type="scientific">Aliirhizobium cellulosilyticum</name>
    <dbReference type="NCBI Taxonomy" id="393664"/>
    <lineage>
        <taxon>Bacteria</taxon>
        <taxon>Pseudomonadati</taxon>
        <taxon>Pseudomonadota</taxon>
        <taxon>Alphaproteobacteria</taxon>
        <taxon>Hyphomicrobiales</taxon>
        <taxon>Rhizobiaceae</taxon>
        <taxon>Aliirhizobium</taxon>
    </lineage>
</organism>
<dbReference type="Gene3D" id="3.40.50.300">
    <property type="entry name" value="P-loop containing nucleotide triphosphate hydrolases"/>
    <property type="match status" value="1"/>
</dbReference>
<reference evidence="11 12" key="1">
    <citation type="submission" date="2020-08" db="EMBL/GenBank/DDBJ databases">
        <title>Genomic Encyclopedia of Type Strains, Phase IV (KMG-V): Genome sequencing to study the core and pangenomes of soil and plant-associated prokaryotes.</title>
        <authorList>
            <person name="Whitman W."/>
        </authorList>
    </citation>
    <scope>NUCLEOTIDE SEQUENCE [LARGE SCALE GENOMIC DNA]</scope>
    <source>
        <strain evidence="9 12">SEMIA 444</strain>
        <strain evidence="8 11">SEMIA 448</strain>
        <strain evidence="10 13">SEMIA 452</strain>
    </source>
</reference>
<dbReference type="RefSeq" id="WP_183827307.1">
    <property type="nucleotide sequence ID" value="NZ_JACIGW010000005.1"/>
</dbReference>
<dbReference type="InterPro" id="IPR051927">
    <property type="entry name" value="Zn_Chap_cDPG_Synth"/>
</dbReference>
<dbReference type="PANTHER" id="PTHR43603:SF1">
    <property type="entry name" value="ZINC-REGULATED GTPASE METALLOPROTEIN ACTIVATOR 1"/>
    <property type="match status" value="1"/>
</dbReference>
<evidence type="ECO:0000313" key="8">
    <source>
        <dbReference type="EMBL" id="MBB4350471.1"/>
    </source>
</evidence>
<comment type="similarity">
    <text evidence="4">Belongs to the SIMIBI class G3E GTPase family. ZNG1 subfamily.</text>
</comment>